<dbReference type="GO" id="GO:0050660">
    <property type="term" value="F:flavin adenine dinucleotide binding"/>
    <property type="evidence" value="ECO:0007669"/>
    <property type="project" value="InterPro"/>
</dbReference>
<evidence type="ECO:0000313" key="12">
    <source>
        <dbReference type="Proteomes" id="UP000271003"/>
    </source>
</evidence>
<keyword evidence="12" id="KW-1185">Reference proteome</keyword>
<dbReference type="FunFam" id="3.10.580.10:FF:000002">
    <property type="entry name" value="Magnesium/cobalt efflux protein CorC"/>
    <property type="match status" value="1"/>
</dbReference>
<evidence type="ECO:0000256" key="4">
    <source>
        <dbReference type="ARBA" id="ARBA00022842"/>
    </source>
</evidence>
<comment type="function">
    <text evidence="7">Plays a role in the transport of magnesium and cobalt ions.</text>
</comment>
<feature type="domain" description="CBS" evidence="10">
    <location>
        <begin position="43"/>
        <end position="103"/>
    </location>
</feature>
<dbReference type="InterPro" id="IPR044751">
    <property type="entry name" value="Ion_transp-like_CBS"/>
</dbReference>
<dbReference type="InterPro" id="IPR054115">
    <property type="entry name" value="CorC_N"/>
</dbReference>
<evidence type="ECO:0000259" key="10">
    <source>
        <dbReference type="PROSITE" id="PS51371"/>
    </source>
</evidence>
<dbReference type="EMBL" id="AP018786">
    <property type="protein sequence ID" value="BBF22149.1"/>
    <property type="molecule type" value="Genomic_DNA"/>
</dbReference>
<feature type="domain" description="CBS" evidence="10">
    <location>
        <begin position="106"/>
        <end position="163"/>
    </location>
</feature>
<dbReference type="SUPFAM" id="SSF56176">
    <property type="entry name" value="FAD-binding/transporter-associated domain-like"/>
    <property type="match status" value="1"/>
</dbReference>
<reference evidence="11 12" key="1">
    <citation type="journal article" date="2018" name="Int. J. Syst. Evol. Microbiol.">
        <title>Mesosutterella multiformis gen. nov., sp. nov., a member of the family Sutterellaceae and Sutterella megalosphaeroides sp. nov., isolated from human faeces.</title>
        <authorList>
            <person name="Sakamoto M."/>
            <person name="Ikeyama N."/>
            <person name="Kunihiro T."/>
            <person name="Iino T."/>
            <person name="Yuki M."/>
            <person name="Ohkuma M."/>
        </authorList>
    </citation>
    <scope>NUCLEOTIDE SEQUENCE [LARGE SCALE GENOMIC DNA]</scope>
    <source>
        <strain evidence="11 12">6FBBBH3</strain>
    </source>
</reference>
<keyword evidence="2" id="KW-0813">Transport</keyword>
<dbReference type="Pfam" id="PF03471">
    <property type="entry name" value="CorC_HlyC"/>
    <property type="match status" value="1"/>
</dbReference>
<sequence length="253" mass="28483">MNDRAALRQTLREACHHGLVDEDTLSMMEGALNVSELRAHDIMVPRSQVFGVDVADDPSVWLQTVIRSGHSRFPAYEGDLDNVTGILHAKDLLKLLVDPKTDVRACLRPSRFIPESQPVNVLLRDFRETRSHMALVIDEFGSVSGLITIEDVLELIVGDISDEFDREDKGANIVPDGSGWRVKALTPIEQFNEFFASDLSDDYCETIGGLVTDRFEHVPHADEEIVERGFRFRIVRADQRQVVLLHVEKLPAL</sequence>
<dbReference type="Gene3D" id="3.30.465.10">
    <property type="match status" value="1"/>
</dbReference>
<dbReference type="InterPro" id="IPR005170">
    <property type="entry name" value="Transptr-assoc_dom"/>
</dbReference>
<accession>A0A2Z6I703</accession>
<evidence type="ECO:0000256" key="7">
    <source>
        <dbReference type="ARBA" id="ARBA00037273"/>
    </source>
</evidence>
<evidence type="ECO:0000256" key="3">
    <source>
        <dbReference type="ARBA" id="ARBA00022737"/>
    </source>
</evidence>
<evidence type="ECO:0000256" key="6">
    <source>
        <dbReference type="ARBA" id="ARBA00023285"/>
    </source>
</evidence>
<evidence type="ECO:0000256" key="8">
    <source>
        <dbReference type="ARBA" id="ARBA00040729"/>
    </source>
</evidence>
<dbReference type="KEGG" id="sutt:SUTMEG_00400"/>
<dbReference type="Pfam" id="PF21917">
    <property type="entry name" value="NMB0537_N"/>
    <property type="match status" value="1"/>
</dbReference>
<comment type="similarity">
    <text evidence="1">Belongs to the UPF0053 family.</text>
</comment>
<evidence type="ECO:0000313" key="11">
    <source>
        <dbReference type="EMBL" id="BBF22149.1"/>
    </source>
</evidence>
<evidence type="ECO:0000256" key="1">
    <source>
        <dbReference type="ARBA" id="ARBA00006337"/>
    </source>
</evidence>
<keyword evidence="4" id="KW-0460">Magnesium</keyword>
<dbReference type="PANTHER" id="PTHR22777:SF27">
    <property type="entry name" value="MAGNESIUM AND COBALT EFFLUX PROTEIN CORC"/>
    <property type="match status" value="1"/>
</dbReference>
<keyword evidence="6" id="KW-0170">Cobalt</keyword>
<keyword evidence="5 9" id="KW-0129">CBS domain</keyword>
<dbReference type="SMART" id="SM01091">
    <property type="entry name" value="CorC_HlyC"/>
    <property type="match status" value="1"/>
</dbReference>
<dbReference type="InterPro" id="IPR046342">
    <property type="entry name" value="CBS_dom_sf"/>
</dbReference>
<dbReference type="InterPro" id="IPR016169">
    <property type="entry name" value="FAD-bd_PCMH_sub2"/>
</dbReference>
<keyword evidence="3" id="KW-0677">Repeat</keyword>
<dbReference type="PANTHER" id="PTHR22777">
    <property type="entry name" value="HEMOLYSIN-RELATED"/>
    <property type="match status" value="1"/>
</dbReference>
<evidence type="ECO:0000256" key="2">
    <source>
        <dbReference type="ARBA" id="ARBA00022448"/>
    </source>
</evidence>
<dbReference type="Pfam" id="PF00571">
    <property type="entry name" value="CBS"/>
    <property type="match status" value="2"/>
</dbReference>
<gene>
    <name evidence="11" type="primary">corC</name>
    <name evidence="11" type="ORF">SUTMEG_00400</name>
</gene>
<dbReference type="AlphaFoldDB" id="A0A2Z6I703"/>
<evidence type="ECO:0000256" key="9">
    <source>
        <dbReference type="PROSITE-ProRule" id="PRU00703"/>
    </source>
</evidence>
<dbReference type="InterPro" id="IPR036318">
    <property type="entry name" value="FAD-bd_PCMH-like_sf"/>
</dbReference>
<proteinExistence type="inferred from homology"/>
<name>A0A2Z6I703_9BURK</name>
<evidence type="ECO:0000256" key="5">
    <source>
        <dbReference type="ARBA" id="ARBA00023122"/>
    </source>
</evidence>
<dbReference type="CDD" id="cd04590">
    <property type="entry name" value="CBS_pair_CorC_HlyC_assoc"/>
    <property type="match status" value="1"/>
</dbReference>
<dbReference type="PROSITE" id="PS51371">
    <property type="entry name" value="CBS"/>
    <property type="match status" value="2"/>
</dbReference>
<dbReference type="InterPro" id="IPR000644">
    <property type="entry name" value="CBS_dom"/>
</dbReference>
<organism evidence="11 12">
    <name type="scientific">Sutterella megalosphaeroides</name>
    <dbReference type="NCBI Taxonomy" id="2494234"/>
    <lineage>
        <taxon>Bacteria</taxon>
        <taxon>Pseudomonadati</taxon>
        <taxon>Pseudomonadota</taxon>
        <taxon>Betaproteobacteria</taxon>
        <taxon>Burkholderiales</taxon>
        <taxon>Sutterellaceae</taxon>
        <taxon>Sutterella</taxon>
    </lineage>
</organism>
<dbReference type="Gene3D" id="3.10.580.10">
    <property type="entry name" value="CBS-domain"/>
    <property type="match status" value="1"/>
</dbReference>
<protein>
    <recommendedName>
        <fullName evidence="8">Magnesium and cobalt efflux protein CorC</fullName>
    </recommendedName>
</protein>
<dbReference type="Proteomes" id="UP000271003">
    <property type="component" value="Chromosome"/>
</dbReference>
<dbReference type="SUPFAM" id="SSF54631">
    <property type="entry name" value="CBS-domain pair"/>
    <property type="match status" value="1"/>
</dbReference>
<dbReference type="GO" id="GO:0005886">
    <property type="term" value="C:plasma membrane"/>
    <property type="evidence" value="ECO:0007669"/>
    <property type="project" value="TreeGrafter"/>
</dbReference>